<dbReference type="RefSeq" id="WP_322474910.1">
    <property type="nucleotide sequence ID" value="NZ_JBHRZG010000012.1"/>
</dbReference>
<dbReference type="PANTHER" id="PTHR42878:SF15">
    <property type="entry name" value="BACTERIOPHYTOCHROME"/>
    <property type="match status" value="1"/>
</dbReference>
<sequence>MPRRSTSPVRYAVAAFDALSAHVAILDQRGTVLAVNRAWEVFAQHNGGSNDLGTNYLELCRQVQGPDQADALAVATGIQQVMQGEIESFEWEYPCHSPTEQRFFVARVTRFVQDGQTYVLVAHENITRRKVAELEVRDLNRTLEARVLARTQELEASQRTLQQQNRALELSNDDLSQFAAVASHDLQEPLRTLSLHADMLLERHLGRSIDERAERHLRHIIVQAGRARRLVQDILTMTELSVTPPMDVVRMDTMLPEVLGALDWPASAPPAWGDLPAVWANAGQMHQLLMNLLGNAFKYSEGHDLSVTIQGVRSGDTVTFEIADAGQGIPQEHRTHVFELFRRLHNRTPTSGNGIGLTVCSKIIERHGGRIWITGNPRGGTTVHFTLPAAPTPAGVAQPWAGHRG</sequence>
<dbReference type="PRINTS" id="PR00344">
    <property type="entry name" value="BCTRLSENSOR"/>
</dbReference>
<dbReference type="PANTHER" id="PTHR42878">
    <property type="entry name" value="TWO-COMPONENT HISTIDINE KINASE"/>
    <property type="match status" value="1"/>
</dbReference>
<dbReference type="Proteomes" id="UP001595803">
    <property type="component" value="Unassembled WGS sequence"/>
</dbReference>
<keyword evidence="5" id="KW-0418">Kinase</keyword>
<dbReference type="CDD" id="cd00082">
    <property type="entry name" value="HisKA"/>
    <property type="match status" value="1"/>
</dbReference>
<evidence type="ECO:0000313" key="8">
    <source>
        <dbReference type="Proteomes" id="UP001595803"/>
    </source>
</evidence>
<dbReference type="EC" id="2.7.13.3" evidence="2"/>
<dbReference type="Gene3D" id="1.10.287.130">
    <property type="match status" value="1"/>
</dbReference>
<evidence type="ECO:0000256" key="3">
    <source>
        <dbReference type="ARBA" id="ARBA00022553"/>
    </source>
</evidence>
<comment type="caution">
    <text evidence="7">The sequence shown here is derived from an EMBL/GenBank/DDBJ whole genome shotgun (WGS) entry which is preliminary data.</text>
</comment>
<feature type="domain" description="Histidine kinase" evidence="6">
    <location>
        <begin position="181"/>
        <end position="391"/>
    </location>
</feature>
<dbReference type="PROSITE" id="PS50109">
    <property type="entry name" value="HIS_KIN"/>
    <property type="match status" value="1"/>
</dbReference>
<dbReference type="Pfam" id="PF02518">
    <property type="entry name" value="HATPase_c"/>
    <property type="match status" value="1"/>
</dbReference>
<dbReference type="SUPFAM" id="SSF55874">
    <property type="entry name" value="ATPase domain of HSP90 chaperone/DNA topoisomerase II/histidine kinase"/>
    <property type="match status" value="1"/>
</dbReference>
<dbReference type="InterPro" id="IPR005467">
    <property type="entry name" value="His_kinase_dom"/>
</dbReference>
<dbReference type="InterPro" id="IPR003661">
    <property type="entry name" value="HisK_dim/P_dom"/>
</dbReference>
<accession>A0ABV7Z8G3</accession>
<dbReference type="SMART" id="SM00387">
    <property type="entry name" value="HATPase_c"/>
    <property type="match status" value="1"/>
</dbReference>
<dbReference type="InterPro" id="IPR003594">
    <property type="entry name" value="HATPase_dom"/>
</dbReference>
<evidence type="ECO:0000256" key="2">
    <source>
        <dbReference type="ARBA" id="ARBA00012438"/>
    </source>
</evidence>
<reference evidence="8" key="1">
    <citation type="journal article" date="2019" name="Int. J. Syst. Evol. Microbiol.">
        <title>The Global Catalogue of Microorganisms (GCM) 10K type strain sequencing project: providing services to taxonomists for standard genome sequencing and annotation.</title>
        <authorList>
            <consortium name="The Broad Institute Genomics Platform"/>
            <consortium name="The Broad Institute Genome Sequencing Center for Infectious Disease"/>
            <person name="Wu L."/>
            <person name="Ma J."/>
        </authorList>
    </citation>
    <scope>NUCLEOTIDE SEQUENCE [LARGE SCALE GENOMIC DNA]</scope>
    <source>
        <strain evidence="8">CCTCC AB 2017081</strain>
    </source>
</reference>
<comment type="catalytic activity">
    <reaction evidence="1">
        <text>ATP + protein L-histidine = ADP + protein N-phospho-L-histidine.</text>
        <dbReference type="EC" id="2.7.13.3"/>
    </reaction>
</comment>
<dbReference type="InterPro" id="IPR050351">
    <property type="entry name" value="BphY/WalK/GraS-like"/>
</dbReference>
<dbReference type="CDD" id="cd00075">
    <property type="entry name" value="HATPase"/>
    <property type="match status" value="1"/>
</dbReference>
<proteinExistence type="predicted"/>
<dbReference type="SMART" id="SM00388">
    <property type="entry name" value="HisKA"/>
    <property type="match status" value="1"/>
</dbReference>
<organism evidence="7 8">
    <name type="scientific">Deinococcus rufus</name>
    <dbReference type="NCBI Taxonomy" id="2136097"/>
    <lineage>
        <taxon>Bacteria</taxon>
        <taxon>Thermotogati</taxon>
        <taxon>Deinococcota</taxon>
        <taxon>Deinococci</taxon>
        <taxon>Deinococcales</taxon>
        <taxon>Deinococcaceae</taxon>
        <taxon>Deinococcus</taxon>
    </lineage>
</organism>
<dbReference type="SUPFAM" id="SSF55785">
    <property type="entry name" value="PYP-like sensor domain (PAS domain)"/>
    <property type="match status" value="1"/>
</dbReference>
<dbReference type="InterPro" id="IPR036890">
    <property type="entry name" value="HATPase_C_sf"/>
</dbReference>
<keyword evidence="7" id="KW-0067">ATP-binding</keyword>
<keyword evidence="8" id="KW-1185">Reference proteome</keyword>
<dbReference type="InterPro" id="IPR036097">
    <property type="entry name" value="HisK_dim/P_sf"/>
</dbReference>
<evidence type="ECO:0000313" key="7">
    <source>
        <dbReference type="EMBL" id="MFC3833648.1"/>
    </source>
</evidence>
<dbReference type="InterPro" id="IPR004358">
    <property type="entry name" value="Sig_transdc_His_kin-like_C"/>
</dbReference>
<evidence type="ECO:0000259" key="6">
    <source>
        <dbReference type="PROSITE" id="PS50109"/>
    </source>
</evidence>
<evidence type="ECO:0000256" key="1">
    <source>
        <dbReference type="ARBA" id="ARBA00000085"/>
    </source>
</evidence>
<dbReference type="Pfam" id="PF00512">
    <property type="entry name" value="HisKA"/>
    <property type="match status" value="1"/>
</dbReference>
<dbReference type="Gene3D" id="3.30.450.20">
    <property type="entry name" value="PAS domain"/>
    <property type="match status" value="1"/>
</dbReference>
<evidence type="ECO:0000256" key="5">
    <source>
        <dbReference type="ARBA" id="ARBA00022777"/>
    </source>
</evidence>
<protein>
    <recommendedName>
        <fullName evidence="2">histidine kinase</fullName>
        <ecNumber evidence="2">2.7.13.3</ecNumber>
    </recommendedName>
</protein>
<keyword evidence="3" id="KW-0597">Phosphoprotein</keyword>
<dbReference type="SUPFAM" id="SSF47384">
    <property type="entry name" value="Homodimeric domain of signal transducing histidine kinase"/>
    <property type="match status" value="1"/>
</dbReference>
<dbReference type="InterPro" id="IPR035965">
    <property type="entry name" value="PAS-like_dom_sf"/>
</dbReference>
<name>A0ABV7Z8G3_9DEIO</name>
<keyword evidence="7" id="KW-0547">Nucleotide-binding</keyword>
<gene>
    <name evidence="7" type="ORF">ACFOSB_12335</name>
</gene>
<dbReference type="Gene3D" id="3.30.565.10">
    <property type="entry name" value="Histidine kinase-like ATPase, C-terminal domain"/>
    <property type="match status" value="1"/>
</dbReference>
<dbReference type="GO" id="GO:0005524">
    <property type="term" value="F:ATP binding"/>
    <property type="evidence" value="ECO:0007669"/>
    <property type="project" value="UniProtKB-KW"/>
</dbReference>
<dbReference type="EMBL" id="JBHRZG010000012">
    <property type="protein sequence ID" value="MFC3833648.1"/>
    <property type="molecule type" value="Genomic_DNA"/>
</dbReference>
<keyword evidence="4" id="KW-0808">Transferase</keyword>
<evidence type="ECO:0000256" key="4">
    <source>
        <dbReference type="ARBA" id="ARBA00022679"/>
    </source>
</evidence>